<dbReference type="InterPro" id="IPR011078">
    <property type="entry name" value="PyrdxlP_homeostasis"/>
</dbReference>
<keyword evidence="1" id="KW-0663">Pyridoxal phosphate</keyword>
<gene>
    <name evidence="3" type="ORF">UFOPK3444_01011</name>
</gene>
<evidence type="ECO:0000256" key="1">
    <source>
        <dbReference type="ARBA" id="ARBA00022898"/>
    </source>
</evidence>
<evidence type="ECO:0000313" key="3">
    <source>
        <dbReference type="EMBL" id="CAB4875888.1"/>
    </source>
</evidence>
<proteinExistence type="predicted"/>
<dbReference type="NCBIfam" id="TIGR00044">
    <property type="entry name" value="YggS family pyridoxal phosphate-dependent enzyme"/>
    <property type="match status" value="1"/>
</dbReference>
<sequence>MVELVETVDPQRVRANLDEIRERIASAVPAGTDPETIEIVAATKYVPSALMGELHEGGVRIAGENRLGDLTQKQEEWGDLFTWDFIGDLQSRKAPSLVGHVRLIHSIATESALKKLESAEAGDQEVLVQVNLSGEESKGGISPDQLPRFIESPGCSVVGLMTMPPFTQDPEESRQWFAQLRELASQHGLAKLSMGTSQDYEVAVSEGANLVRIGASLCR</sequence>
<dbReference type="EMBL" id="CAFBLU010000014">
    <property type="protein sequence ID" value="CAB4875888.1"/>
    <property type="molecule type" value="Genomic_DNA"/>
</dbReference>
<name>A0A6J7E1M2_9ZZZZ</name>
<dbReference type="GO" id="GO:0030170">
    <property type="term" value="F:pyridoxal phosphate binding"/>
    <property type="evidence" value="ECO:0007669"/>
    <property type="project" value="InterPro"/>
</dbReference>
<dbReference type="PANTHER" id="PTHR10146:SF14">
    <property type="entry name" value="PYRIDOXAL PHOSPHATE HOMEOSTASIS PROTEIN"/>
    <property type="match status" value="1"/>
</dbReference>
<dbReference type="InterPro" id="IPR029066">
    <property type="entry name" value="PLP-binding_barrel"/>
</dbReference>
<dbReference type="CDD" id="cd00635">
    <property type="entry name" value="PLPDE_III_YBL036c_like"/>
    <property type="match status" value="1"/>
</dbReference>
<evidence type="ECO:0000259" key="2">
    <source>
        <dbReference type="Pfam" id="PF01168"/>
    </source>
</evidence>
<dbReference type="Pfam" id="PF01168">
    <property type="entry name" value="Ala_racemase_N"/>
    <property type="match status" value="1"/>
</dbReference>
<dbReference type="PANTHER" id="PTHR10146">
    <property type="entry name" value="PROLINE SYNTHETASE CO-TRANSCRIBED BACTERIAL HOMOLOG PROTEIN"/>
    <property type="match status" value="1"/>
</dbReference>
<dbReference type="InterPro" id="IPR001608">
    <property type="entry name" value="Ala_racemase_N"/>
</dbReference>
<dbReference type="SUPFAM" id="SSF51419">
    <property type="entry name" value="PLP-binding barrel"/>
    <property type="match status" value="1"/>
</dbReference>
<reference evidence="3" key="1">
    <citation type="submission" date="2020-05" db="EMBL/GenBank/DDBJ databases">
        <authorList>
            <person name="Chiriac C."/>
            <person name="Salcher M."/>
            <person name="Ghai R."/>
            <person name="Kavagutti S V."/>
        </authorList>
    </citation>
    <scope>NUCLEOTIDE SEQUENCE</scope>
</reference>
<feature type="domain" description="Alanine racemase N-terminal" evidence="2">
    <location>
        <begin position="8"/>
        <end position="217"/>
    </location>
</feature>
<dbReference type="Gene3D" id="3.20.20.10">
    <property type="entry name" value="Alanine racemase"/>
    <property type="match status" value="1"/>
</dbReference>
<protein>
    <submittedName>
        <fullName evidence="3">Unannotated protein</fullName>
    </submittedName>
</protein>
<dbReference type="AlphaFoldDB" id="A0A6J7E1M2"/>
<dbReference type="PIRSF" id="PIRSF004848">
    <property type="entry name" value="YBL036c_PLPDEIII"/>
    <property type="match status" value="1"/>
</dbReference>
<accession>A0A6J7E1M2</accession>
<organism evidence="3">
    <name type="scientific">freshwater metagenome</name>
    <dbReference type="NCBI Taxonomy" id="449393"/>
    <lineage>
        <taxon>unclassified sequences</taxon>
        <taxon>metagenomes</taxon>
        <taxon>ecological metagenomes</taxon>
    </lineage>
</organism>